<keyword evidence="1" id="KW-1133">Transmembrane helix</keyword>
<keyword evidence="1" id="KW-0812">Transmembrane</keyword>
<feature type="transmembrane region" description="Helical" evidence="1">
    <location>
        <begin position="184"/>
        <end position="202"/>
    </location>
</feature>
<keyword evidence="1" id="KW-0472">Membrane</keyword>
<evidence type="ECO:0000313" key="3">
    <source>
        <dbReference type="Proteomes" id="UP001241056"/>
    </source>
</evidence>
<evidence type="ECO:0000313" key="2">
    <source>
        <dbReference type="EMBL" id="MDM7857702.1"/>
    </source>
</evidence>
<organism evidence="2 3">
    <name type="scientific">Thiopseudomonas acetoxidans</name>
    <dbReference type="NCBI Taxonomy" id="3041622"/>
    <lineage>
        <taxon>Bacteria</taxon>
        <taxon>Pseudomonadati</taxon>
        <taxon>Pseudomonadota</taxon>
        <taxon>Gammaproteobacteria</taxon>
        <taxon>Pseudomonadales</taxon>
        <taxon>Pseudomonadaceae</taxon>
        <taxon>Thiopseudomonas</taxon>
    </lineage>
</organism>
<keyword evidence="3" id="KW-1185">Reference proteome</keyword>
<accession>A0ABT7SQ81</accession>
<gene>
    <name evidence="2" type="ORF">QEZ41_05350</name>
</gene>
<sequence>MKGKQKDPRDSIFYREQRRLGRSLYLHEKIKVILFWVLVIALVWIAPVTWSQMLHHNVNKEPVLLRHADVYGYIPPRAGRNLPVVQFIGSDGGLLFVAPCGSMANDICRGLISTNKKLPTPIKSVVAWETVSKSANIPPYGQARAIIEEISILGGSDKILTYNNKSVGSDLYGEIISPYHKYRYFLRCFVLILSLYIVLQVYQSFINKGERNE</sequence>
<feature type="transmembrane region" description="Helical" evidence="1">
    <location>
        <begin position="32"/>
        <end position="50"/>
    </location>
</feature>
<reference evidence="2 3" key="1">
    <citation type="submission" date="2023-06" db="EMBL/GenBank/DDBJ databases">
        <title>Thiopseudomonas sp. CY1220 draft genome sequence.</title>
        <authorList>
            <person name="Zhao G."/>
            <person name="An M."/>
        </authorList>
    </citation>
    <scope>NUCLEOTIDE SEQUENCE [LARGE SCALE GENOMIC DNA]</scope>
    <source>
        <strain evidence="2 3">CY1220</strain>
    </source>
</reference>
<dbReference type="EMBL" id="JAUCDY010000005">
    <property type="protein sequence ID" value="MDM7857702.1"/>
    <property type="molecule type" value="Genomic_DNA"/>
</dbReference>
<dbReference type="Proteomes" id="UP001241056">
    <property type="component" value="Unassembled WGS sequence"/>
</dbReference>
<protein>
    <submittedName>
        <fullName evidence="2">Uncharacterized protein</fullName>
    </submittedName>
</protein>
<dbReference type="RefSeq" id="WP_289410364.1">
    <property type="nucleotide sequence ID" value="NZ_JAUCDY010000005.1"/>
</dbReference>
<name>A0ABT7SQ81_9GAMM</name>
<evidence type="ECO:0000256" key="1">
    <source>
        <dbReference type="SAM" id="Phobius"/>
    </source>
</evidence>
<comment type="caution">
    <text evidence="2">The sequence shown here is derived from an EMBL/GenBank/DDBJ whole genome shotgun (WGS) entry which is preliminary data.</text>
</comment>
<proteinExistence type="predicted"/>